<sequence length="88" mass="10043">MSKILHLAYTGVVSIAAMRDWTIYHIYLRAYLLGYDGKVMPRSLRKLLARSEIHNAWLLGFMGFFEQDGIRFGPANPYPGELAIPADR</sequence>
<name>A0A7L5BS51_9HYPH</name>
<evidence type="ECO:0000313" key="1">
    <source>
        <dbReference type="EMBL" id="QIB41623.1"/>
    </source>
</evidence>
<proteinExistence type="predicted"/>
<dbReference type="EMBL" id="CP048640">
    <property type="protein sequence ID" value="QIB41623.1"/>
    <property type="molecule type" value="Genomic_DNA"/>
</dbReference>
<dbReference type="KEGG" id="roy:G3A56_28175"/>
<organism evidence="1 2">
    <name type="scientific">Rhizobium oryzihabitans</name>
    <dbReference type="NCBI Taxonomy" id="2267833"/>
    <lineage>
        <taxon>Bacteria</taxon>
        <taxon>Pseudomonadati</taxon>
        <taxon>Pseudomonadota</taxon>
        <taxon>Alphaproteobacteria</taxon>
        <taxon>Hyphomicrobiales</taxon>
        <taxon>Rhizobiaceae</taxon>
        <taxon>Rhizobium/Agrobacterium group</taxon>
        <taxon>Rhizobium</taxon>
    </lineage>
</organism>
<evidence type="ECO:0000313" key="2">
    <source>
        <dbReference type="Proteomes" id="UP000464865"/>
    </source>
</evidence>
<dbReference type="Proteomes" id="UP000464865">
    <property type="component" value="Plasmid p8"/>
</dbReference>
<keyword evidence="1" id="KW-0614">Plasmid</keyword>
<dbReference type="AlphaFoldDB" id="A0A7L5BS51"/>
<gene>
    <name evidence="1" type="ORF">G3A56_28175</name>
</gene>
<geneLocation type="plasmid" evidence="1 2">
    <name>p8</name>
</geneLocation>
<reference evidence="1 2" key="1">
    <citation type="submission" date="2020-02" db="EMBL/GenBank/DDBJ databases">
        <title>Plant-Promoting Endophytic Bacterium Rhizobium oryzihabitans sp. nov., Isolated from the Root of Rice.</title>
        <authorList>
            <person name="zhao J."/>
            <person name="Zhang G."/>
        </authorList>
    </citation>
    <scope>NUCLEOTIDE SEQUENCE [LARGE SCALE GENOMIC DNA]</scope>
    <source>
        <strain evidence="1 2">M15</strain>
        <plasmid evidence="1 2">p8</plasmid>
    </source>
</reference>
<accession>A0A7L5BS51</accession>
<protein>
    <submittedName>
        <fullName evidence="1">Uncharacterized protein</fullName>
    </submittedName>
</protein>
<keyword evidence="2" id="KW-1185">Reference proteome</keyword>
<dbReference type="RefSeq" id="WP_003501041.1">
    <property type="nucleotide sequence ID" value="NZ_CP048640.1"/>
</dbReference>